<name>A0A1G4JV83_9SACH</name>
<dbReference type="GO" id="GO:0005886">
    <property type="term" value="C:plasma membrane"/>
    <property type="evidence" value="ECO:0007669"/>
    <property type="project" value="TreeGrafter"/>
</dbReference>
<sequence length="625" mass="69112">MSQDAYYITPNDAALAVVATSMKKARLRPEALICNSIMGGIFFTAGGMLNTACHSLSPEIVHQNPGMVDFLGALMFPIGLFYVVINGTDLFNSNVLFFSVGVLRRAVSIYDLLISWAVSWFGNLAGTLFVVYVICHLSGSTRSAEFVNYTRLLVQQKDSFSFVEIFIKAIAGNFFVCLAIYLQLMAKSLHVKFLMLLLPIFTFVASGFTHVVADMFLLTVGMLNGADLPVSRFIWKHMIPSTLGNVVGGSAFGLIVPFYLHLVVVEADRKRLSLPHYEMRDEQPELNMDSRVIRIPTRQAEREEEEAEENEKCSPVEEDDLEAISTTSSSDDKKNRQPVEYRPVLKTSSFSKAGSSLRRVSTNKSVMSTRSTRSVTQRTPIGVFPVMGMASPFDHRASKVELRDLELDPRESRRSQHSIPSLNYLRKLTTSDSGHSLEATRPRSHTGVSERGDFGVGGSQGREIGTVIDEKMGTRLERTLSRVASRVYKDKRPSAATLPSTNQDTIPHKPVRRGSNVLSSSLPQGGQRNNSSDDLPYRDKSPTDPGHVGGYVPKSSGNSSHGVRTSQWASHRSYNKFMPLRPSAAYNPLASSSRGTTAHVVGRYDGSRYIPTSDNDNEEEQSIKD</sequence>
<reference evidence="10" key="1">
    <citation type="submission" date="2016-03" db="EMBL/GenBank/DDBJ databases">
        <authorList>
            <person name="Devillers H."/>
        </authorList>
    </citation>
    <scope>NUCLEOTIDE SEQUENCE [LARGE SCALE GENOMIC DNA]</scope>
</reference>
<dbReference type="Gene3D" id="1.20.1080.10">
    <property type="entry name" value="Glycerol uptake facilitator protein"/>
    <property type="match status" value="1"/>
</dbReference>
<feature type="compositionally biased region" description="Polar residues" evidence="7">
    <location>
        <begin position="516"/>
        <end position="533"/>
    </location>
</feature>
<gene>
    <name evidence="9" type="ORF">LADA_0G12112G</name>
</gene>
<comment type="subcellular location">
    <subcellularLocation>
        <location evidence="1">Membrane</location>
        <topology evidence="1">Multi-pass membrane protein</topology>
    </subcellularLocation>
</comment>
<evidence type="ECO:0000256" key="6">
    <source>
        <dbReference type="ARBA" id="ARBA00049660"/>
    </source>
</evidence>
<organism evidence="9 10">
    <name type="scientific">Lachancea dasiensis</name>
    <dbReference type="NCBI Taxonomy" id="1072105"/>
    <lineage>
        <taxon>Eukaryota</taxon>
        <taxon>Fungi</taxon>
        <taxon>Dikarya</taxon>
        <taxon>Ascomycota</taxon>
        <taxon>Saccharomycotina</taxon>
        <taxon>Saccharomycetes</taxon>
        <taxon>Saccharomycetales</taxon>
        <taxon>Saccharomycetaceae</taxon>
        <taxon>Lachancea</taxon>
    </lineage>
</organism>
<dbReference type="GO" id="GO:0006821">
    <property type="term" value="P:chloride transport"/>
    <property type="evidence" value="ECO:0007669"/>
    <property type="project" value="EnsemblFungi"/>
</dbReference>
<feature type="transmembrane region" description="Helical" evidence="8">
    <location>
        <begin position="159"/>
        <end position="182"/>
    </location>
</feature>
<feature type="transmembrane region" description="Helical" evidence="8">
    <location>
        <begin position="194"/>
        <end position="223"/>
    </location>
</feature>
<accession>A0A1G4JV83</accession>
<dbReference type="Pfam" id="PF01226">
    <property type="entry name" value="Form_Nir_trans"/>
    <property type="match status" value="1"/>
</dbReference>
<feature type="region of interest" description="Disordered" evidence="7">
    <location>
        <begin position="484"/>
        <end position="567"/>
    </location>
</feature>
<dbReference type="NCBIfam" id="TIGR00790">
    <property type="entry name" value="fnt"/>
    <property type="match status" value="1"/>
</dbReference>
<feature type="compositionally biased region" description="Acidic residues" evidence="7">
    <location>
        <begin position="615"/>
        <end position="625"/>
    </location>
</feature>
<evidence type="ECO:0000313" key="9">
    <source>
        <dbReference type="EMBL" id="SCU94891.1"/>
    </source>
</evidence>
<keyword evidence="4 8" id="KW-1133">Transmembrane helix</keyword>
<dbReference type="OrthoDB" id="4829at2759"/>
<dbReference type="GO" id="GO:2001225">
    <property type="term" value="P:regulation of chloride transport"/>
    <property type="evidence" value="ECO:0007669"/>
    <property type="project" value="EnsemblFungi"/>
</dbReference>
<dbReference type="PANTHER" id="PTHR30520:SF6">
    <property type="entry name" value="FORMATE_NITRATE FAMILY TRANSPORTER (EUROFUNG)"/>
    <property type="match status" value="1"/>
</dbReference>
<protein>
    <submittedName>
        <fullName evidence="9">LADA_0G12112g1_1</fullName>
    </submittedName>
</protein>
<feature type="compositionally biased region" description="Basic and acidic residues" evidence="7">
    <location>
        <begin position="330"/>
        <end position="339"/>
    </location>
</feature>
<keyword evidence="10" id="KW-1185">Reference proteome</keyword>
<dbReference type="GO" id="GO:0015707">
    <property type="term" value="P:nitrite transport"/>
    <property type="evidence" value="ECO:0007669"/>
    <property type="project" value="TreeGrafter"/>
</dbReference>
<evidence type="ECO:0000256" key="4">
    <source>
        <dbReference type="ARBA" id="ARBA00022989"/>
    </source>
</evidence>
<keyword evidence="3 8" id="KW-0812">Transmembrane</keyword>
<dbReference type="InterPro" id="IPR000292">
    <property type="entry name" value="For/NO2_transpt"/>
</dbReference>
<feature type="region of interest" description="Disordered" evidence="7">
    <location>
        <begin position="586"/>
        <end position="625"/>
    </location>
</feature>
<dbReference type="InterPro" id="IPR024002">
    <property type="entry name" value="For/NO2_transpt_CS"/>
</dbReference>
<feature type="region of interest" description="Disordered" evidence="7">
    <location>
        <begin position="298"/>
        <end position="375"/>
    </location>
</feature>
<dbReference type="PANTHER" id="PTHR30520">
    <property type="entry name" value="FORMATE TRANSPORTER-RELATED"/>
    <property type="match status" value="1"/>
</dbReference>
<feature type="compositionally biased region" description="Polar residues" evidence="7">
    <location>
        <begin position="555"/>
        <end position="567"/>
    </location>
</feature>
<feature type="transmembrane region" description="Helical" evidence="8">
    <location>
        <begin position="112"/>
        <end position="139"/>
    </location>
</feature>
<keyword evidence="2" id="KW-0813">Transport</keyword>
<dbReference type="InterPro" id="IPR023271">
    <property type="entry name" value="Aquaporin-like"/>
</dbReference>
<evidence type="ECO:0000256" key="2">
    <source>
        <dbReference type="ARBA" id="ARBA00022448"/>
    </source>
</evidence>
<feature type="compositionally biased region" description="Polar residues" evidence="7">
    <location>
        <begin position="346"/>
        <end position="364"/>
    </location>
</feature>
<evidence type="ECO:0000256" key="1">
    <source>
        <dbReference type="ARBA" id="ARBA00004141"/>
    </source>
</evidence>
<dbReference type="STRING" id="1266660.A0A1G4JV83"/>
<dbReference type="AlphaFoldDB" id="A0A1G4JV83"/>
<feature type="transmembrane region" description="Helical" evidence="8">
    <location>
        <begin position="70"/>
        <end position="91"/>
    </location>
</feature>
<evidence type="ECO:0000256" key="5">
    <source>
        <dbReference type="ARBA" id="ARBA00023136"/>
    </source>
</evidence>
<dbReference type="PROSITE" id="PS01005">
    <property type="entry name" value="FORMATE_NITRITE_TP_1"/>
    <property type="match status" value="1"/>
</dbReference>
<evidence type="ECO:0000256" key="3">
    <source>
        <dbReference type="ARBA" id="ARBA00022692"/>
    </source>
</evidence>
<dbReference type="GO" id="GO:0140299">
    <property type="term" value="F:molecular sensor activity"/>
    <property type="evidence" value="ECO:0007669"/>
    <property type="project" value="EnsemblFungi"/>
</dbReference>
<evidence type="ECO:0000313" key="10">
    <source>
        <dbReference type="Proteomes" id="UP000190274"/>
    </source>
</evidence>
<dbReference type="GO" id="GO:0015513">
    <property type="term" value="F:high-affinity secondary active nitrite transmembrane transporter activity"/>
    <property type="evidence" value="ECO:0007669"/>
    <property type="project" value="TreeGrafter"/>
</dbReference>
<feature type="compositionally biased region" description="Low complexity" evidence="7">
    <location>
        <begin position="365"/>
        <end position="375"/>
    </location>
</feature>
<evidence type="ECO:0000256" key="7">
    <source>
        <dbReference type="SAM" id="MobiDB-lite"/>
    </source>
</evidence>
<dbReference type="EMBL" id="LT598457">
    <property type="protein sequence ID" value="SCU94891.1"/>
    <property type="molecule type" value="Genomic_DNA"/>
</dbReference>
<dbReference type="Proteomes" id="UP000190274">
    <property type="component" value="Chromosome G"/>
</dbReference>
<feature type="region of interest" description="Disordered" evidence="7">
    <location>
        <begin position="430"/>
        <end position="461"/>
    </location>
</feature>
<dbReference type="FunFam" id="1.20.1080.10:FF:000011">
    <property type="entry name" value="Formate family transporter"/>
    <property type="match status" value="1"/>
</dbReference>
<keyword evidence="5 8" id="KW-0472">Membrane</keyword>
<feature type="transmembrane region" description="Helical" evidence="8">
    <location>
        <begin position="243"/>
        <end position="265"/>
    </location>
</feature>
<comment type="similarity">
    <text evidence="6">Belongs to the FNT transporter (TC 1.A.16) family.</text>
</comment>
<evidence type="ECO:0000256" key="8">
    <source>
        <dbReference type="SAM" id="Phobius"/>
    </source>
</evidence>
<proteinExistence type="inferred from homology"/>
<feature type="transmembrane region" description="Helical" evidence="8">
    <location>
        <begin position="31"/>
        <end position="50"/>
    </location>
</feature>